<dbReference type="PANTHER" id="PTHR13589:SF6">
    <property type="entry name" value="CREB-REGULATED TRANSCRIPTION COACTIVATOR 2"/>
    <property type="match status" value="1"/>
</dbReference>
<evidence type="ECO:0000256" key="1">
    <source>
        <dbReference type="SAM" id="MobiDB-lite"/>
    </source>
</evidence>
<feature type="compositionally biased region" description="Polar residues" evidence="1">
    <location>
        <begin position="1"/>
        <end position="10"/>
    </location>
</feature>
<feature type="region of interest" description="Disordered" evidence="1">
    <location>
        <begin position="1"/>
        <end position="96"/>
    </location>
</feature>
<feature type="domain" description="Transducer of regulated CREB activity C-terminal" evidence="2">
    <location>
        <begin position="157"/>
        <end position="234"/>
    </location>
</feature>
<dbReference type="PANTHER" id="PTHR13589">
    <property type="entry name" value="CREB-REGULATED TRANSCRIPTION COACTIVATOR"/>
    <property type="match status" value="1"/>
</dbReference>
<reference evidence="3" key="1">
    <citation type="submission" date="2000-07" db="EMBL/GenBank/DDBJ databases">
        <title>Novel human cDNA clones with function of inhibiting cancer cell growth.</title>
        <authorList>
            <person name="Jiang H.Q."/>
            <person name="Zhou X.M."/>
            <person name="Zhang P.P."/>
            <person name="Huang Y."/>
            <person name="Qin W.X."/>
            <person name="Zhao X.T."/>
            <person name="Wan D.F."/>
            <person name="Gu J.R."/>
        </authorList>
    </citation>
    <scope>NUCLEOTIDE SEQUENCE</scope>
</reference>
<dbReference type="InterPro" id="IPR024785">
    <property type="entry name" value="TORC_C"/>
</dbReference>
<feature type="compositionally biased region" description="Low complexity" evidence="1">
    <location>
        <begin position="51"/>
        <end position="71"/>
    </location>
</feature>
<sequence length="235" mass="24633">MSPTLSSITQGVPLDTSKLSTDQRLPPYPYSSPSLVLPTQPHTPKSLQQPGLPSQSCSVQSSGGQPPGRQSHYGTPYPPGPSGHGQQSYHRPMSDFNLGNLEQFSMESPSASLVLDPPGFSEGPGFLGGEGPMGGPQDPHTFNHQNLTHCSRHGSGPNIILTGDSSPGFSKEIAAALAGVPGFEVSAAGLELGLGLEDELRMEPLGLEGLNMLSDPCALLPDPAVEESFRSDRLQ</sequence>
<dbReference type="GO" id="GO:0005737">
    <property type="term" value="C:cytoplasm"/>
    <property type="evidence" value="ECO:0007669"/>
    <property type="project" value="InterPro"/>
</dbReference>
<dbReference type="Pfam" id="PF12886">
    <property type="entry name" value="TORC_C"/>
    <property type="match status" value="1"/>
</dbReference>
<dbReference type="PeptideAtlas" id="Q8WZ18"/>
<accession>Q8WZ18</accession>
<dbReference type="AlphaFoldDB" id="Q8WZ18"/>
<proteinExistence type="evidence at transcript level"/>
<name>Q8WZ18_HUMAN</name>
<dbReference type="InterPro" id="IPR024786">
    <property type="entry name" value="TORC"/>
</dbReference>
<dbReference type="EMBL" id="AF289574">
    <property type="protein sequence ID" value="AAL55758.1"/>
    <property type="molecule type" value="mRNA"/>
</dbReference>
<feature type="compositionally biased region" description="Polar residues" evidence="1">
    <location>
        <begin position="40"/>
        <end position="49"/>
    </location>
</feature>
<evidence type="ECO:0000313" key="3">
    <source>
        <dbReference type="EMBL" id="AAL55758.1"/>
    </source>
</evidence>
<dbReference type="GO" id="GO:0005634">
    <property type="term" value="C:nucleus"/>
    <property type="evidence" value="ECO:0007669"/>
    <property type="project" value="InterPro"/>
</dbReference>
<organism evidence="3">
    <name type="scientific">Homo sapiens</name>
    <name type="common">Human</name>
    <dbReference type="NCBI Taxonomy" id="9606"/>
    <lineage>
        <taxon>Eukaryota</taxon>
        <taxon>Metazoa</taxon>
        <taxon>Chordata</taxon>
        <taxon>Craniata</taxon>
        <taxon>Vertebrata</taxon>
        <taxon>Euteleostomi</taxon>
        <taxon>Mammalia</taxon>
        <taxon>Eutheria</taxon>
        <taxon>Euarchontoglires</taxon>
        <taxon>Primates</taxon>
        <taxon>Haplorrhini</taxon>
        <taxon>Catarrhini</taxon>
        <taxon>Hominidae</taxon>
        <taxon>Homo</taxon>
    </lineage>
</organism>
<protein>
    <recommendedName>
        <fullName evidence="2">Transducer of regulated CREB activity C-terminal domain-containing protein</fullName>
    </recommendedName>
</protein>
<evidence type="ECO:0000259" key="2">
    <source>
        <dbReference type="Pfam" id="PF12886"/>
    </source>
</evidence>